<dbReference type="Pfam" id="PF18052">
    <property type="entry name" value="Rx_N"/>
    <property type="match status" value="1"/>
</dbReference>
<dbReference type="CDD" id="cd14798">
    <property type="entry name" value="RX-CC_like"/>
    <property type="match status" value="1"/>
</dbReference>
<evidence type="ECO:0000259" key="8">
    <source>
        <dbReference type="Pfam" id="PF23598"/>
    </source>
</evidence>
<keyword evidence="3" id="KW-0611">Plant defense</keyword>
<dbReference type="Pfam" id="PF23559">
    <property type="entry name" value="WHD_DRP"/>
    <property type="match status" value="1"/>
</dbReference>
<dbReference type="Pfam" id="PF00931">
    <property type="entry name" value="NB-ARC"/>
    <property type="match status" value="1"/>
</dbReference>
<dbReference type="Proteomes" id="UP000265566">
    <property type="component" value="Chromosome 3"/>
</dbReference>
<dbReference type="EMBL" id="CM001219">
    <property type="protein sequence ID" value="KEH32960.1"/>
    <property type="molecule type" value="Genomic_DNA"/>
</dbReference>
<feature type="domain" description="Disease resistance protein winged helix" evidence="7">
    <location>
        <begin position="429"/>
        <end position="500"/>
    </location>
</feature>
<dbReference type="EMBL" id="PSQE01000003">
    <property type="protein sequence ID" value="RHN65560.1"/>
    <property type="molecule type" value="Genomic_DNA"/>
</dbReference>
<feature type="domain" description="Disease resistance N-terminal" evidence="6">
    <location>
        <begin position="5"/>
        <end position="94"/>
    </location>
</feature>
<evidence type="ECO:0000313" key="10">
    <source>
        <dbReference type="EMBL" id="RHN65560.1"/>
    </source>
</evidence>
<evidence type="ECO:0000256" key="1">
    <source>
        <dbReference type="ARBA" id="ARBA00022737"/>
    </source>
</evidence>
<dbReference type="SUPFAM" id="SSF52540">
    <property type="entry name" value="P-loop containing nucleoside triphosphate hydrolases"/>
    <property type="match status" value="1"/>
</dbReference>
<reference evidence="13" key="4">
    <citation type="journal article" date="2018" name="Nat. Plants">
        <title>Whole-genome landscape of Medicago truncatula symbiotic genes.</title>
        <authorList>
            <person name="Pecrix Y."/>
            <person name="Staton S.E."/>
            <person name="Sallet E."/>
            <person name="Lelandais-Briere C."/>
            <person name="Moreau S."/>
            <person name="Carrere S."/>
            <person name="Blein T."/>
            <person name="Jardinaud M.F."/>
            <person name="Latrasse D."/>
            <person name="Zouine M."/>
            <person name="Zahm M."/>
            <person name="Kreplak J."/>
            <person name="Mayjonade B."/>
            <person name="Satge C."/>
            <person name="Perez M."/>
            <person name="Cauet S."/>
            <person name="Marande W."/>
            <person name="Chantry-Darmon C."/>
            <person name="Lopez-Roques C."/>
            <person name="Bouchez O."/>
            <person name="Berard A."/>
            <person name="Debelle F."/>
            <person name="Munos S."/>
            <person name="Bendahmane A."/>
            <person name="Berges H."/>
            <person name="Niebel A."/>
            <person name="Buitink J."/>
            <person name="Frugier F."/>
            <person name="Benhamed M."/>
            <person name="Crespi M."/>
            <person name="Gouzy J."/>
            <person name="Gamas P."/>
        </authorList>
    </citation>
    <scope>NUCLEOTIDE SEQUENCE [LARGE SCALE GENOMIC DNA]</scope>
    <source>
        <strain evidence="13">cv. Jemalong A17</strain>
    </source>
</reference>
<proteinExistence type="predicted"/>
<evidence type="ECO:0000313" key="13">
    <source>
        <dbReference type="Proteomes" id="UP000265566"/>
    </source>
</evidence>
<evidence type="ECO:0000256" key="3">
    <source>
        <dbReference type="ARBA" id="ARBA00022821"/>
    </source>
</evidence>
<dbReference type="GO" id="GO:0006952">
    <property type="term" value="P:defense response"/>
    <property type="evidence" value="ECO:0007669"/>
    <property type="project" value="UniProtKB-KW"/>
</dbReference>
<keyword evidence="2" id="KW-0547">Nucleotide-binding</keyword>
<dbReference type="Proteomes" id="UP000002051">
    <property type="component" value="Chromosome 3"/>
</dbReference>
<dbReference type="GO" id="GO:0043531">
    <property type="term" value="F:ADP binding"/>
    <property type="evidence" value="ECO:0007669"/>
    <property type="project" value="InterPro"/>
</dbReference>
<feature type="domain" description="Disease resistance R13L4/SHOC-2-like LRR" evidence="8">
    <location>
        <begin position="549"/>
        <end position="850"/>
    </location>
</feature>
<dbReference type="KEGG" id="mtr:25488575"/>
<dbReference type="Pfam" id="PF23598">
    <property type="entry name" value="LRR_14"/>
    <property type="match status" value="1"/>
</dbReference>
<evidence type="ECO:0000259" key="6">
    <source>
        <dbReference type="Pfam" id="PF18052"/>
    </source>
</evidence>
<keyword evidence="1" id="KW-0677">Repeat</keyword>
<dbReference type="InterPro" id="IPR036388">
    <property type="entry name" value="WH-like_DNA-bd_sf"/>
</dbReference>
<dbReference type="Gene3D" id="1.20.5.4130">
    <property type="match status" value="1"/>
</dbReference>
<dbReference type="SUPFAM" id="SSF52058">
    <property type="entry name" value="L domain-like"/>
    <property type="match status" value="1"/>
</dbReference>
<dbReference type="InterPro" id="IPR055414">
    <property type="entry name" value="LRR_R13L4/SHOC2-like"/>
</dbReference>
<evidence type="ECO:0000313" key="12">
    <source>
        <dbReference type="Proteomes" id="UP000002051"/>
    </source>
</evidence>
<dbReference type="GO" id="GO:0016787">
    <property type="term" value="F:hydrolase activity"/>
    <property type="evidence" value="ECO:0007669"/>
    <property type="project" value="UniProtKB-KW"/>
</dbReference>
<keyword evidence="12" id="KW-1185">Reference proteome</keyword>
<dbReference type="OrthoDB" id="598235at2759"/>
<dbReference type="InterPro" id="IPR041118">
    <property type="entry name" value="Rx_N"/>
</dbReference>
<protein>
    <submittedName>
        <fullName evidence="9">NBS-LRR type disease resistance protein</fullName>
    </submittedName>
    <submittedName>
        <fullName evidence="10">Putative P-loop containing nucleoside triphosphate hydrolase, leucine-rich repeat domain, L</fullName>
    </submittedName>
</protein>
<keyword evidence="4" id="KW-0175">Coiled coil</keyword>
<dbReference type="PANTHER" id="PTHR23155:SF1052">
    <property type="entry name" value="DISEASE RESISTANCE PROTEIN RPM1"/>
    <property type="match status" value="1"/>
</dbReference>
<dbReference type="Gramene" id="rna13407">
    <property type="protein sequence ID" value="RHN65560.1"/>
    <property type="gene ID" value="gene13407"/>
</dbReference>
<evidence type="ECO:0000313" key="11">
    <source>
        <dbReference type="EnsemblPlants" id="KEH32960"/>
    </source>
</evidence>
<dbReference type="FunFam" id="1.10.10.10:FF:000322">
    <property type="entry name" value="Probable disease resistance protein At1g63360"/>
    <property type="match status" value="1"/>
</dbReference>
<dbReference type="Gene3D" id="3.40.50.300">
    <property type="entry name" value="P-loop containing nucleotide triphosphate hydrolases"/>
    <property type="match status" value="1"/>
</dbReference>
<dbReference type="FunFam" id="3.40.50.300:FF:001091">
    <property type="entry name" value="Probable disease resistance protein At1g61300"/>
    <property type="match status" value="1"/>
</dbReference>
<evidence type="ECO:0000256" key="2">
    <source>
        <dbReference type="ARBA" id="ARBA00022741"/>
    </source>
</evidence>
<dbReference type="AlphaFoldDB" id="A0A072V485"/>
<dbReference type="InterPro" id="IPR042197">
    <property type="entry name" value="Apaf_helical"/>
</dbReference>
<dbReference type="InterPro" id="IPR002182">
    <property type="entry name" value="NB-ARC"/>
</dbReference>
<dbReference type="InterPro" id="IPR044974">
    <property type="entry name" value="Disease_R_plants"/>
</dbReference>
<feature type="domain" description="NB-ARC" evidence="5">
    <location>
        <begin position="170"/>
        <end position="345"/>
    </location>
</feature>
<dbReference type="PANTHER" id="PTHR23155">
    <property type="entry name" value="DISEASE RESISTANCE PROTEIN RP"/>
    <property type="match status" value="1"/>
</dbReference>
<dbReference type="FunFam" id="1.10.8.430:FF:000003">
    <property type="entry name" value="Probable disease resistance protein At5g66910"/>
    <property type="match status" value="1"/>
</dbReference>
<dbReference type="InterPro" id="IPR027417">
    <property type="entry name" value="P-loop_NTPase"/>
</dbReference>
<evidence type="ECO:0000313" key="9">
    <source>
        <dbReference type="EMBL" id="KEH32960.1"/>
    </source>
</evidence>
<organism evidence="9 12">
    <name type="scientific">Medicago truncatula</name>
    <name type="common">Barrel medic</name>
    <name type="synonym">Medicago tribuloides</name>
    <dbReference type="NCBI Taxonomy" id="3880"/>
    <lineage>
        <taxon>Eukaryota</taxon>
        <taxon>Viridiplantae</taxon>
        <taxon>Streptophyta</taxon>
        <taxon>Embryophyta</taxon>
        <taxon>Tracheophyta</taxon>
        <taxon>Spermatophyta</taxon>
        <taxon>Magnoliopsida</taxon>
        <taxon>eudicotyledons</taxon>
        <taxon>Gunneridae</taxon>
        <taxon>Pentapetalae</taxon>
        <taxon>rosids</taxon>
        <taxon>fabids</taxon>
        <taxon>Fabales</taxon>
        <taxon>Fabaceae</taxon>
        <taxon>Papilionoideae</taxon>
        <taxon>50 kb inversion clade</taxon>
        <taxon>NPAAA clade</taxon>
        <taxon>Hologalegina</taxon>
        <taxon>IRL clade</taxon>
        <taxon>Trifolieae</taxon>
        <taxon>Medicago</taxon>
    </lineage>
</organism>
<dbReference type="Gene3D" id="1.10.8.430">
    <property type="entry name" value="Helical domain of apoptotic protease-activating factors"/>
    <property type="match status" value="1"/>
</dbReference>
<dbReference type="InterPro" id="IPR038005">
    <property type="entry name" value="RX-like_CC"/>
</dbReference>
<dbReference type="Gene3D" id="1.10.10.10">
    <property type="entry name" value="Winged helix-like DNA-binding domain superfamily/Winged helix DNA-binding domain"/>
    <property type="match status" value="1"/>
</dbReference>
<dbReference type="Gene3D" id="3.80.10.10">
    <property type="entry name" value="Ribonuclease Inhibitor"/>
    <property type="match status" value="1"/>
</dbReference>
<dbReference type="GO" id="GO:0051707">
    <property type="term" value="P:response to other organism"/>
    <property type="evidence" value="ECO:0007669"/>
    <property type="project" value="UniProtKB-ARBA"/>
</dbReference>
<reference evidence="9 12" key="2">
    <citation type="journal article" date="2014" name="BMC Genomics">
        <title>An improved genome release (version Mt4.0) for the model legume Medicago truncatula.</title>
        <authorList>
            <person name="Tang H."/>
            <person name="Krishnakumar V."/>
            <person name="Bidwell S."/>
            <person name="Rosen B."/>
            <person name="Chan A."/>
            <person name="Zhou S."/>
            <person name="Gentzbittel L."/>
            <person name="Childs K.L."/>
            <person name="Yandell M."/>
            <person name="Gundlach H."/>
            <person name="Mayer K.F."/>
            <person name="Schwartz D.C."/>
            <person name="Town C.D."/>
        </authorList>
    </citation>
    <scope>GENOME REANNOTATION</scope>
    <source>
        <strain evidence="9">A17</strain>
        <strain evidence="11 12">cv. Jemalong A17</strain>
    </source>
</reference>
<dbReference type="STRING" id="3880.A0A072V485"/>
<feature type="coiled-coil region" evidence="4">
    <location>
        <begin position="24"/>
        <end position="51"/>
    </location>
</feature>
<evidence type="ECO:0000259" key="7">
    <source>
        <dbReference type="Pfam" id="PF23559"/>
    </source>
</evidence>
<dbReference type="HOGENOM" id="CLU_000837_25_4_1"/>
<evidence type="ECO:0000256" key="4">
    <source>
        <dbReference type="SAM" id="Coils"/>
    </source>
</evidence>
<reference evidence="10" key="5">
    <citation type="journal article" date="2018" name="Nat. Plants">
        <title>Whole-genome landscape of Medicago truncatula symbiotic genes.</title>
        <authorList>
            <person name="Pecrix Y."/>
            <person name="Gamas P."/>
            <person name="Carrere S."/>
        </authorList>
    </citation>
    <scope>NUCLEOTIDE SEQUENCE</scope>
    <source>
        <tissue evidence="10">Leaves</tissue>
    </source>
</reference>
<evidence type="ECO:0000259" key="5">
    <source>
        <dbReference type="Pfam" id="PF00931"/>
    </source>
</evidence>
<accession>A0A072V485</accession>
<sequence>MAETAVSFVLQQSFPFVVEEGRLLTGFRRDLKEIKNELESIQTLLKDADKKAAEEGERANKEVKAWTKQLREESFRIEDVIDYYNMNVAQRVNHSGLIALLQNIFHMIPTLKSLYHVGSEIRDIKLSVAGIKRRSTDFDFQSERGTKAARFGDPEIASYFNEDVVGFESPRDELVRFLVEGTSERMLVSVVGMGGLGKTTLAKYVFDKHEVKNHFDCRFYILASQSNTTKELLIDMITKFYEHSNEPIPKGLKEMHDITLTTHVRAYLESKRYLMWFDDVRKEEFAEGIEYALVSNNNGSRIIVTTRMMHAAEYFRESFPGHVYKLQPLTPNKAWELFCNKAFRGECPEHLEKMSKDMVQKCGGLPLAIVIIGRLLSTKAKLKSEWKKVSQNLKELDGNVHFTRLTMILSRSYEDLPCHLKLCMLYFGIYPENHTINCKRLTRQWIAEGFVMCVEGKTLEEVAEEYLKELIYTSLVQVSSVGFDGKVKSCRVHDLLHHIILRKMKDESFCHIMYEDQEQVTVGITRRFSIATFSNNVLRNNSNSGIRAIFVFDSREMSKYFIDSLSVKFKFVKVLDFGHSLLNYVPENLGNLLNLKYLNLSHTKVMVLPRSIGNLPNLETLDLRQTQVVELPMEINKLTKLRLLSVYNKKYEEHCSMLNFTTGAQMQKGIGCLKSLQNLYFLEAGCGGVDLIQELKKLSKLRKLGIRGVRRTYGNAVCTAVQEMINLESLNITAITEEEILDLDFVSAPPYLKVLNLKARLTKFPDWIPKLEYIVKLVLGFCKFDHDPLDSLKNLPNLMRLILWDDAFAGESLHFQEGGFPMLKELDLTRLNRLSSVSIDRDALLGLEHFRCINIPELKVLPQELQNLKNLQFLGFADMPVELVDSIDREKDGACHWIINHIPLVLIREKVGSSFHEYEWRHIPTQLNV</sequence>
<gene>
    <name evidence="11" type="primary">25488575</name>
    <name evidence="9" type="ordered locus">MTR_3g012050</name>
    <name evidence="10" type="ORF">MtrunA17_Chr3g0081181</name>
</gene>
<dbReference type="EnsemblPlants" id="KEH32960">
    <property type="protein sequence ID" value="KEH32960"/>
    <property type="gene ID" value="MTR_3g012050"/>
</dbReference>
<dbReference type="InterPro" id="IPR058922">
    <property type="entry name" value="WHD_DRP"/>
</dbReference>
<dbReference type="InterPro" id="IPR032675">
    <property type="entry name" value="LRR_dom_sf"/>
</dbReference>
<reference evidence="9 12" key="1">
    <citation type="journal article" date="2011" name="Nature">
        <title>The Medicago genome provides insight into the evolution of rhizobial symbioses.</title>
        <authorList>
            <person name="Young N.D."/>
            <person name="Debelle F."/>
            <person name="Oldroyd G.E."/>
            <person name="Geurts R."/>
            <person name="Cannon S.B."/>
            <person name="Udvardi M.K."/>
            <person name="Benedito V.A."/>
            <person name="Mayer K.F."/>
            <person name="Gouzy J."/>
            <person name="Schoof H."/>
            <person name="Van de Peer Y."/>
            <person name="Proost S."/>
            <person name="Cook D.R."/>
            <person name="Meyers B.C."/>
            <person name="Spannagl M."/>
            <person name="Cheung F."/>
            <person name="De Mita S."/>
            <person name="Krishnakumar V."/>
            <person name="Gundlach H."/>
            <person name="Zhou S."/>
            <person name="Mudge J."/>
            <person name="Bharti A.K."/>
            <person name="Murray J.D."/>
            <person name="Naoumkina M.A."/>
            <person name="Rosen B."/>
            <person name="Silverstein K.A."/>
            <person name="Tang H."/>
            <person name="Rombauts S."/>
            <person name="Zhao P.X."/>
            <person name="Zhou P."/>
            <person name="Barbe V."/>
            <person name="Bardou P."/>
            <person name="Bechner M."/>
            <person name="Bellec A."/>
            <person name="Berger A."/>
            <person name="Berges H."/>
            <person name="Bidwell S."/>
            <person name="Bisseling T."/>
            <person name="Choisne N."/>
            <person name="Couloux A."/>
            <person name="Denny R."/>
            <person name="Deshpande S."/>
            <person name="Dai X."/>
            <person name="Doyle J.J."/>
            <person name="Dudez A.M."/>
            <person name="Farmer A.D."/>
            <person name="Fouteau S."/>
            <person name="Franken C."/>
            <person name="Gibelin C."/>
            <person name="Gish J."/>
            <person name="Goldstein S."/>
            <person name="Gonzalez A.J."/>
            <person name="Green P.J."/>
            <person name="Hallab A."/>
            <person name="Hartog M."/>
            <person name="Hua A."/>
            <person name="Humphray S.J."/>
            <person name="Jeong D.H."/>
            <person name="Jing Y."/>
            <person name="Jocker A."/>
            <person name="Kenton S.M."/>
            <person name="Kim D.J."/>
            <person name="Klee K."/>
            <person name="Lai H."/>
            <person name="Lang C."/>
            <person name="Lin S."/>
            <person name="Macmil S.L."/>
            <person name="Magdelenat G."/>
            <person name="Matthews L."/>
            <person name="McCorrison J."/>
            <person name="Monaghan E.L."/>
            <person name="Mun J.H."/>
            <person name="Najar F.Z."/>
            <person name="Nicholson C."/>
            <person name="Noirot C."/>
            <person name="O'Bleness M."/>
            <person name="Paule C.R."/>
            <person name="Poulain J."/>
            <person name="Prion F."/>
            <person name="Qin B."/>
            <person name="Qu C."/>
            <person name="Retzel E.F."/>
            <person name="Riddle C."/>
            <person name="Sallet E."/>
            <person name="Samain S."/>
            <person name="Samson N."/>
            <person name="Sanders I."/>
            <person name="Saurat O."/>
            <person name="Scarpelli C."/>
            <person name="Schiex T."/>
            <person name="Segurens B."/>
            <person name="Severin A.J."/>
            <person name="Sherrier D.J."/>
            <person name="Shi R."/>
            <person name="Sims S."/>
            <person name="Singer S.R."/>
            <person name="Sinharoy S."/>
            <person name="Sterck L."/>
            <person name="Viollet A."/>
            <person name="Wang B.B."/>
            <person name="Wang K."/>
            <person name="Wang M."/>
            <person name="Wang X."/>
            <person name="Warfsmann J."/>
            <person name="Weissenbach J."/>
            <person name="White D.D."/>
            <person name="White J.D."/>
            <person name="Wiley G.B."/>
            <person name="Wincker P."/>
            <person name="Xing Y."/>
            <person name="Yang L."/>
            <person name="Yao Z."/>
            <person name="Ying F."/>
            <person name="Zhai J."/>
            <person name="Zhou L."/>
            <person name="Zuber A."/>
            <person name="Denarie J."/>
            <person name="Dixon R.A."/>
            <person name="May G.D."/>
            <person name="Schwartz D.C."/>
            <person name="Rogers J."/>
            <person name="Quetier F."/>
            <person name="Town C.D."/>
            <person name="Roe B.A."/>
        </authorList>
    </citation>
    <scope>NUCLEOTIDE SEQUENCE [LARGE SCALE GENOMIC DNA]</scope>
    <source>
        <strain evidence="9">A17</strain>
        <strain evidence="11 12">cv. Jemalong A17</strain>
    </source>
</reference>
<dbReference type="PRINTS" id="PR00364">
    <property type="entry name" value="DISEASERSIST"/>
</dbReference>
<name>A0A072V485_MEDTR</name>
<keyword evidence="10" id="KW-0378">Hydrolase</keyword>
<reference evidence="11" key="3">
    <citation type="submission" date="2015-04" db="UniProtKB">
        <authorList>
            <consortium name="EnsemblPlants"/>
        </authorList>
    </citation>
    <scope>IDENTIFICATION</scope>
    <source>
        <strain evidence="11">cv. Jemalong A17</strain>
    </source>
</reference>